<evidence type="ECO:0000259" key="2">
    <source>
        <dbReference type="PROSITE" id="PS50181"/>
    </source>
</evidence>
<dbReference type="SUPFAM" id="SSF52047">
    <property type="entry name" value="RNI-like"/>
    <property type="match status" value="1"/>
</dbReference>
<dbReference type="InterPro" id="IPR001810">
    <property type="entry name" value="F-box_dom"/>
</dbReference>
<gene>
    <name evidence="3" type="ORF">XAT740_LOCUS19984</name>
</gene>
<dbReference type="InterPro" id="IPR001611">
    <property type="entry name" value="Leu-rich_rpt"/>
</dbReference>
<dbReference type="InterPro" id="IPR032675">
    <property type="entry name" value="LRR_dom_sf"/>
</dbReference>
<dbReference type="Gene3D" id="3.80.10.10">
    <property type="entry name" value="Ribonuclease Inhibitor"/>
    <property type="match status" value="3"/>
</dbReference>
<dbReference type="Proteomes" id="UP000663828">
    <property type="component" value="Unassembled WGS sequence"/>
</dbReference>
<dbReference type="PANTHER" id="PTHR24111:SF0">
    <property type="entry name" value="LEUCINE-RICH REPEAT-CONTAINING PROTEIN"/>
    <property type="match status" value="1"/>
</dbReference>
<feature type="domain" description="F-box" evidence="2">
    <location>
        <begin position="4"/>
        <end position="51"/>
    </location>
</feature>
<name>A0A814RDW4_ADIRI</name>
<dbReference type="SMART" id="SM00368">
    <property type="entry name" value="LRR_RI"/>
    <property type="match status" value="9"/>
</dbReference>
<evidence type="ECO:0000256" key="1">
    <source>
        <dbReference type="ARBA" id="ARBA00022737"/>
    </source>
</evidence>
<keyword evidence="1" id="KW-0677">Repeat</keyword>
<keyword evidence="4" id="KW-1185">Reference proteome</keyword>
<accession>A0A814RDW4</accession>
<dbReference type="EMBL" id="CAJNOR010001379">
    <property type="protein sequence ID" value="CAF1132598.1"/>
    <property type="molecule type" value="Genomic_DNA"/>
</dbReference>
<organism evidence="3 4">
    <name type="scientific">Adineta ricciae</name>
    <name type="common">Rotifer</name>
    <dbReference type="NCBI Taxonomy" id="249248"/>
    <lineage>
        <taxon>Eukaryota</taxon>
        <taxon>Metazoa</taxon>
        <taxon>Spiralia</taxon>
        <taxon>Gnathifera</taxon>
        <taxon>Rotifera</taxon>
        <taxon>Eurotatoria</taxon>
        <taxon>Bdelloidea</taxon>
        <taxon>Adinetida</taxon>
        <taxon>Adinetidae</taxon>
        <taxon>Adineta</taxon>
    </lineage>
</organism>
<dbReference type="PROSITE" id="PS50181">
    <property type="entry name" value="FBOX"/>
    <property type="match status" value="1"/>
</dbReference>
<dbReference type="PANTHER" id="PTHR24111">
    <property type="entry name" value="LEUCINE-RICH REPEAT-CONTAINING PROTEIN 34"/>
    <property type="match status" value="1"/>
</dbReference>
<comment type="caution">
    <text evidence="3">The sequence shown here is derived from an EMBL/GenBank/DDBJ whole genome shotgun (WGS) entry which is preliminary data.</text>
</comment>
<dbReference type="Pfam" id="PF13516">
    <property type="entry name" value="LRR_6"/>
    <property type="match status" value="6"/>
</dbReference>
<sequence length="500" mass="56817">MANQLNLHILPVELFYRIVNYLDDFTIISALSNVCKRVDTMMENYRRYKALTTLQLCNYNIDLKGAANLANALKQNKTISVLDIGLNEIDAQSMSYIADGLRENQGILKLSLHLNKIGSKGAAYLADALKQNQTLTRLNLHYNRIGDEGARHFADTLRHNKALVRLNLIRNEIGDQGVADLADALQENQTLTTLYLAENHIGHQGAQHLAQALQNNHTLTILYVAQNPITDEGAKHFAEALKQNQSLTVLSLKKNKIGDQGAEYLADALTKNKTLTTLHLKWNHIGDQGAISLANVLRENKKLILFLLLSLILAIKCAKSETAVRSYVVKEDKPPTLKPLTDFTAYDSREKDRIYLLRTTSSDIDTITLFDYRARTMIGNVEGEWINGIFNVSLSIYDPKSDKWVDGIMTLVRGLLSYTYKLNWNNQRLVMKSKSFTKTIKIYDESTNQLMGQFRYRSFWRSGTKYKYDVKIFTNKLPDAIFLLSMTVVHHSEKLVDDKR</sequence>
<dbReference type="InterPro" id="IPR052201">
    <property type="entry name" value="LRR-containing_regulator"/>
</dbReference>
<protein>
    <recommendedName>
        <fullName evidence="2">F-box domain-containing protein</fullName>
    </recommendedName>
</protein>
<dbReference type="AlphaFoldDB" id="A0A814RDW4"/>
<proteinExistence type="predicted"/>
<evidence type="ECO:0000313" key="4">
    <source>
        <dbReference type="Proteomes" id="UP000663828"/>
    </source>
</evidence>
<evidence type="ECO:0000313" key="3">
    <source>
        <dbReference type="EMBL" id="CAF1132598.1"/>
    </source>
</evidence>
<reference evidence="3" key="1">
    <citation type="submission" date="2021-02" db="EMBL/GenBank/DDBJ databases">
        <authorList>
            <person name="Nowell W R."/>
        </authorList>
    </citation>
    <scope>NUCLEOTIDE SEQUENCE</scope>
</reference>